<dbReference type="SUPFAM" id="SSF51430">
    <property type="entry name" value="NAD(P)-linked oxidoreductase"/>
    <property type="match status" value="1"/>
</dbReference>
<dbReference type="STRING" id="283909.R7U7I4"/>
<dbReference type="EMBL" id="AMQN01009006">
    <property type="status" value="NOT_ANNOTATED_CDS"/>
    <property type="molecule type" value="Genomic_DNA"/>
</dbReference>
<dbReference type="InterPro" id="IPR036812">
    <property type="entry name" value="NAD(P)_OxRdtase_dom_sf"/>
</dbReference>
<evidence type="ECO:0000256" key="1">
    <source>
        <dbReference type="ARBA" id="ARBA00023002"/>
    </source>
</evidence>
<dbReference type="PANTHER" id="PTHR43364">
    <property type="entry name" value="NADH-SPECIFIC METHYLGLYOXAL REDUCTASE-RELATED"/>
    <property type="match status" value="1"/>
</dbReference>
<evidence type="ECO:0000313" key="4">
    <source>
        <dbReference type="EMBL" id="ELU02101.1"/>
    </source>
</evidence>
<dbReference type="OrthoDB" id="48988at2759"/>
<dbReference type="PANTHER" id="PTHR43364:SF4">
    <property type="entry name" value="NAD(P)-LINKED OXIDOREDUCTASE SUPERFAMILY PROTEIN"/>
    <property type="match status" value="1"/>
</dbReference>
<sequence length="361" mass="40451">MSEGKLGYRFLGNSGLKVSEICLGTLTFGSPIQGLGICAQCTKDESFAILDRFVEMGGNFIDTADIYGQGDSEEILGQWLNRNGRKREQFVIATKVWVQMSDHPNGMGLSRAHIMQAVEDSLRRLQTSYIDLYQIHIWDAAVPLEETLSTMNDLVRSGKVRYAGASNVFAWQMQKIVDICKAKGYDPWISLQQQYSLLTRHSELEIFDVCQNEGIGVMPWSPLKGGWLSGKIRRDTVLDPSSRVGWASAEKGRANEAYAGYEEFANEKTWKLLDLMESIGKKHDKSIAQIALRWLLEKDTVSSVVIGVKSISQLEDNCVAGMGWRLTGDEVCLLLDSVDCDRFCAGNHRYGDELLSTYEVY</sequence>
<dbReference type="EnsemblMetazoa" id="CapteT121490">
    <property type="protein sequence ID" value="CapteP121490"/>
    <property type="gene ID" value="CapteG121490"/>
</dbReference>
<evidence type="ECO:0000259" key="3">
    <source>
        <dbReference type="Pfam" id="PF00248"/>
    </source>
</evidence>
<dbReference type="GO" id="GO:0005829">
    <property type="term" value="C:cytosol"/>
    <property type="evidence" value="ECO:0007669"/>
    <property type="project" value="UniProtKB-ARBA"/>
</dbReference>
<reference evidence="5" key="3">
    <citation type="submission" date="2015-06" db="UniProtKB">
        <authorList>
            <consortium name="EnsemblMetazoa"/>
        </authorList>
    </citation>
    <scope>IDENTIFICATION</scope>
</reference>
<dbReference type="Gene3D" id="3.20.20.100">
    <property type="entry name" value="NADP-dependent oxidoreductase domain"/>
    <property type="match status" value="1"/>
</dbReference>
<organism evidence="4">
    <name type="scientific">Capitella teleta</name>
    <name type="common">Polychaete worm</name>
    <dbReference type="NCBI Taxonomy" id="283909"/>
    <lineage>
        <taxon>Eukaryota</taxon>
        <taxon>Metazoa</taxon>
        <taxon>Spiralia</taxon>
        <taxon>Lophotrochozoa</taxon>
        <taxon>Annelida</taxon>
        <taxon>Polychaeta</taxon>
        <taxon>Sedentaria</taxon>
        <taxon>Scolecida</taxon>
        <taxon>Capitellidae</taxon>
        <taxon>Capitella</taxon>
    </lineage>
</organism>
<comment type="similarity">
    <text evidence="2">Belongs to the aldo/keto reductase family. Aldo/keto reductase 2 subfamily.</text>
</comment>
<dbReference type="GO" id="GO:0016491">
    <property type="term" value="F:oxidoreductase activity"/>
    <property type="evidence" value="ECO:0007669"/>
    <property type="project" value="UniProtKB-KW"/>
</dbReference>
<dbReference type="PRINTS" id="PR00069">
    <property type="entry name" value="ALDKETRDTASE"/>
</dbReference>
<reference evidence="4 6" key="2">
    <citation type="journal article" date="2013" name="Nature">
        <title>Insights into bilaterian evolution from three spiralian genomes.</title>
        <authorList>
            <person name="Simakov O."/>
            <person name="Marletaz F."/>
            <person name="Cho S.J."/>
            <person name="Edsinger-Gonzales E."/>
            <person name="Havlak P."/>
            <person name="Hellsten U."/>
            <person name="Kuo D.H."/>
            <person name="Larsson T."/>
            <person name="Lv J."/>
            <person name="Arendt D."/>
            <person name="Savage R."/>
            <person name="Osoegawa K."/>
            <person name="de Jong P."/>
            <person name="Grimwood J."/>
            <person name="Chapman J.A."/>
            <person name="Shapiro H."/>
            <person name="Aerts A."/>
            <person name="Otillar R.P."/>
            <person name="Terry A.Y."/>
            <person name="Boore J.L."/>
            <person name="Grigoriev I.V."/>
            <person name="Lindberg D.R."/>
            <person name="Seaver E.C."/>
            <person name="Weisblat D.A."/>
            <person name="Putnam N.H."/>
            <person name="Rokhsar D.S."/>
        </authorList>
    </citation>
    <scope>NUCLEOTIDE SEQUENCE</scope>
    <source>
        <strain evidence="4 6">I ESC-2004</strain>
    </source>
</reference>
<dbReference type="EMBL" id="KB304376">
    <property type="protein sequence ID" value="ELU02101.1"/>
    <property type="molecule type" value="Genomic_DNA"/>
</dbReference>
<dbReference type="HOGENOM" id="CLU_023205_2_0_1"/>
<dbReference type="OMA" id="TAPNYWH"/>
<dbReference type="Pfam" id="PF00248">
    <property type="entry name" value="Aldo_ket_red"/>
    <property type="match status" value="1"/>
</dbReference>
<feature type="domain" description="NADP-dependent oxidoreductase" evidence="3">
    <location>
        <begin position="20"/>
        <end position="321"/>
    </location>
</feature>
<protein>
    <recommendedName>
        <fullName evidence="3">NADP-dependent oxidoreductase domain-containing protein</fullName>
    </recommendedName>
</protein>
<dbReference type="InterPro" id="IPR020471">
    <property type="entry name" value="AKR"/>
</dbReference>
<evidence type="ECO:0000313" key="6">
    <source>
        <dbReference type="Proteomes" id="UP000014760"/>
    </source>
</evidence>
<evidence type="ECO:0000256" key="2">
    <source>
        <dbReference type="ARBA" id="ARBA00038157"/>
    </source>
</evidence>
<dbReference type="InterPro" id="IPR023210">
    <property type="entry name" value="NADP_OxRdtase_dom"/>
</dbReference>
<dbReference type="InterPro" id="IPR050523">
    <property type="entry name" value="AKR_Detox_Biosynth"/>
</dbReference>
<evidence type="ECO:0000313" key="5">
    <source>
        <dbReference type="EnsemblMetazoa" id="CapteP121490"/>
    </source>
</evidence>
<gene>
    <name evidence="4" type="ORF">CAPTEDRAFT_121490</name>
</gene>
<keyword evidence="1" id="KW-0560">Oxidoreductase</keyword>
<dbReference type="Proteomes" id="UP000014760">
    <property type="component" value="Unassembled WGS sequence"/>
</dbReference>
<dbReference type="CDD" id="cd19081">
    <property type="entry name" value="AKR_AKR9C1"/>
    <property type="match status" value="1"/>
</dbReference>
<dbReference type="AlphaFoldDB" id="R7U7I4"/>
<reference evidence="6" key="1">
    <citation type="submission" date="2012-12" db="EMBL/GenBank/DDBJ databases">
        <authorList>
            <person name="Hellsten U."/>
            <person name="Grimwood J."/>
            <person name="Chapman J.A."/>
            <person name="Shapiro H."/>
            <person name="Aerts A."/>
            <person name="Otillar R.P."/>
            <person name="Terry A.Y."/>
            <person name="Boore J.L."/>
            <person name="Simakov O."/>
            <person name="Marletaz F."/>
            <person name="Cho S.-J."/>
            <person name="Edsinger-Gonzales E."/>
            <person name="Havlak P."/>
            <person name="Kuo D.-H."/>
            <person name="Larsson T."/>
            <person name="Lv J."/>
            <person name="Arendt D."/>
            <person name="Savage R."/>
            <person name="Osoegawa K."/>
            <person name="de Jong P."/>
            <person name="Lindberg D.R."/>
            <person name="Seaver E.C."/>
            <person name="Weisblat D.A."/>
            <person name="Putnam N.H."/>
            <person name="Grigoriev I.V."/>
            <person name="Rokhsar D.S."/>
        </authorList>
    </citation>
    <scope>NUCLEOTIDE SEQUENCE</scope>
    <source>
        <strain evidence="6">I ESC-2004</strain>
    </source>
</reference>
<proteinExistence type="inferred from homology"/>
<keyword evidence="6" id="KW-1185">Reference proteome</keyword>
<accession>R7U7I4</accession>
<name>R7U7I4_CAPTE</name>
<dbReference type="FunFam" id="3.20.20.100:FF:000004">
    <property type="entry name" value="Oxidoreductase, aldo/keto reductase"/>
    <property type="match status" value="1"/>
</dbReference>